<accession>A0ABX8R997</accession>
<evidence type="ECO:0000256" key="3">
    <source>
        <dbReference type="RuleBase" id="RU003887"/>
    </source>
</evidence>
<dbReference type="Pfam" id="PF01479">
    <property type="entry name" value="S4"/>
    <property type="match status" value="1"/>
</dbReference>
<sequence length="241" mass="27597">MAKGKRLDKVLSNMGYGTRKEIKSIIKKGRVKVDHQVIKDSSMHVDPYENHIEIDGMKLIYKEFIYIMMNKPQGVISASFDPKVETVVDLLDHSYQIFKPFPVGRLDKDTEGLLILTNDGKLSHDLLSPKKHVSKTYYAHIKGKVDQQDILSFKEGVILDDGYKTLPAELNIIKSDEISEIELTIYEGKFHQVKRMFEAVDKKVIYLKRVAMGDLKLDQGLGLGEYRELTQEELGKLKNKL</sequence>
<dbReference type="RefSeq" id="WP_218282305.1">
    <property type="nucleotide sequence ID" value="NZ_CP078093.1"/>
</dbReference>
<dbReference type="Proteomes" id="UP000886818">
    <property type="component" value="Chromosome"/>
</dbReference>
<dbReference type="Pfam" id="PF00849">
    <property type="entry name" value="PseudoU_synth_2"/>
    <property type="match status" value="1"/>
</dbReference>
<protein>
    <recommendedName>
        <fullName evidence="3">Pseudouridine synthase</fullName>
        <ecNumber evidence="3">5.4.99.-</ecNumber>
    </recommendedName>
</protein>
<evidence type="ECO:0000256" key="1">
    <source>
        <dbReference type="ARBA" id="ARBA00023235"/>
    </source>
</evidence>
<dbReference type="EC" id="5.4.99.-" evidence="3"/>
<dbReference type="PANTHER" id="PTHR47683">
    <property type="entry name" value="PSEUDOURIDINE SYNTHASE FAMILY PROTEIN-RELATED"/>
    <property type="match status" value="1"/>
</dbReference>
<dbReference type="InterPro" id="IPR050343">
    <property type="entry name" value="RsuA_PseudoU_synthase"/>
</dbReference>
<gene>
    <name evidence="5" type="ORF">KVH43_09510</name>
</gene>
<reference evidence="5" key="1">
    <citation type="submission" date="2021-07" db="EMBL/GenBank/DDBJ databases">
        <title>Complete genome sequence of Crassaminicella sp. 143-21, isolated from a deep-sea hydrothermal vent.</title>
        <authorList>
            <person name="Li X."/>
        </authorList>
    </citation>
    <scope>NUCLEOTIDE SEQUENCE</scope>
    <source>
        <strain evidence="5">143-21</strain>
    </source>
</reference>
<name>A0ABX8R997_9CLOT</name>
<keyword evidence="1 3" id="KW-0413">Isomerase</keyword>
<dbReference type="EMBL" id="CP078093">
    <property type="protein sequence ID" value="QXM05607.1"/>
    <property type="molecule type" value="Genomic_DNA"/>
</dbReference>
<evidence type="ECO:0000313" key="5">
    <source>
        <dbReference type="EMBL" id="QXM05607.1"/>
    </source>
</evidence>
<dbReference type="PROSITE" id="PS01149">
    <property type="entry name" value="PSI_RSU"/>
    <property type="match status" value="1"/>
</dbReference>
<feature type="domain" description="RNA-binding S4" evidence="4">
    <location>
        <begin position="5"/>
        <end position="65"/>
    </location>
</feature>
<evidence type="ECO:0000256" key="2">
    <source>
        <dbReference type="PROSITE-ProRule" id="PRU00182"/>
    </source>
</evidence>
<organism evidence="5 6">
    <name type="scientific">Crassaminicella indica</name>
    <dbReference type="NCBI Taxonomy" id="2855394"/>
    <lineage>
        <taxon>Bacteria</taxon>
        <taxon>Bacillati</taxon>
        <taxon>Bacillota</taxon>
        <taxon>Clostridia</taxon>
        <taxon>Eubacteriales</taxon>
        <taxon>Clostridiaceae</taxon>
        <taxon>Crassaminicella</taxon>
    </lineage>
</organism>
<proteinExistence type="inferred from homology"/>
<dbReference type="SMART" id="SM00363">
    <property type="entry name" value="S4"/>
    <property type="match status" value="1"/>
</dbReference>
<keyword evidence="6" id="KW-1185">Reference proteome</keyword>
<evidence type="ECO:0000259" key="4">
    <source>
        <dbReference type="SMART" id="SM00363"/>
    </source>
</evidence>
<dbReference type="InterPro" id="IPR000748">
    <property type="entry name" value="PsdUridine_synth_RsuA/RluB/E/F"/>
</dbReference>
<dbReference type="InterPro" id="IPR002942">
    <property type="entry name" value="S4_RNA-bd"/>
</dbReference>
<dbReference type="CDD" id="cd02553">
    <property type="entry name" value="PseudoU_synth_RsuA"/>
    <property type="match status" value="1"/>
</dbReference>
<evidence type="ECO:0000313" key="6">
    <source>
        <dbReference type="Proteomes" id="UP000886818"/>
    </source>
</evidence>
<dbReference type="CDD" id="cd00165">
    <property type="entry name" value="S4"/>
    <property type="match status" value="1"/>
</dbReference>
<dbReference type="InterPro" id="IPR018496">
    <property type="entry name" value="PsdUridine_synth_RsuA/RluB_CS"/>
</dbReference>
<comment type="similarity">
    <text evidence="3">Belongs to the pseudouridine synthase RsuA family.</text>
</comment>
<dbReference type="PROSITE" id="PS50889">
    <property type="entry name" value="S4"/>
    <property type="match status" value="1"/>
</dbReference>
<dbReference type="NCBIfam" id="TIGR00093">
    <property type="entry name" value="pseudouridine synthase"/>
    <property type="match status" value="1"/>
</dbReference>
<keyword evidence="2" id="KW-0694">RNA-binding</keyword>
<dbReference type="InterPro" id="IPR006145">
    <property type="entry name" value="PsdUridine_synth_RsuA/RluA"/>
</dbReference>
<dbReference type="PANTHER" id="PTHR47683:SF4">
    <property type="entry name" value="PSEUDOURIDINE SYNTHASE"/>
    <property type="match status" value="1"/>
</dbReference>